<evidence type="ECO:0000313" key="9">
    <source>
        <dbReference type="EMBL" id="OQR97172.1"/>
    </source>
</evidence>
<dbReference type="Proteomes" id="UP000243217">
    <property type="component" value="Unassembled WGS sequence"/>
</dbReference>
<feature type="compositionally biased region" description="Low complexity" evidence="6">
    <location>
        <begin position="381"/>
        <end position="396"/>
    </location>
</feature>
<organism evidence="9 10">
    <name type="scientific">Thraustotheca clavata</name>
    <dbReference type="NCBI Taxonomy" id="74557"/>
    <lineage>
        <taxon>Eukaryota</taxon>
        <taxon>Sar</taxon>
        <taxon>Stramenopiles</taxon>
        <taxon>Oomycota</taxon>
        <taxon>Saprolegniomycetes</taxon>
        <taxon>Saprolegniales</taxon>
        <taxon>Achlyaceae</taxon>
        <taxon>Thraustotheca</taxon>
    </lineage>
</organism>
<feature type="domain" description="HTH myb-type" evidence="8">
    <location>
        <begin position="88"/>
        <end position="133"/>
    </location>
</feature>
<feature type="region of interest" description="Disordered" evidence="6">
    <location>
        <begin position="538"/>
        <end position="585"/>
    </location>
</feature>
<evidence type="ECO:0000313" key="10">
    <source>
        <dbReference type="Proteomes" id="UP000243217"/>
    </source>
</evidence>
<dbReference type="GO" id="GO:0000978">
    <property type="term" value="F:RNA polymerase II cis-regulatory region sequence-specific DNA binding"/>
    <property type="evidence" value="ECO:0007669"/>
    <property type="project" value="TreeGrafter"/>
</dbReference>
<keyword evidence="1" id="KW-0677">Repeat</keyword>
<gene>
    <name evidence="9" type="ORF">THRCLA_07079</name>
</gene>
<dbReference type="Pfam" id="PF00249">
    <property type="entry name" value="Myb_DNA-binding"/>
    <property type="match status" value="1"/>
</dbReference>
<name>A0A1V9ZGQ2_9STRA</name>
<dbReference type="Pfam" id="PF13921">
    <property type="entry name" value="Myb_DNA-bind_6"/>
    <property type="match status" value="1"/>
</dbReference>
<evidence type="ECO:0000256" key="4">
    <source>
        <dbReference type="ARBA" id="ARBA00023163"/>
    </source>
</evidence>
<evidence type="ECO:0000256" key="3">
    <source>
        <dbReference type="ARBA" id="ARBA00023125"/>
    </source>
</evidence>
<dbReference type="STRING" id="74557.A0A1V9ZGQ2"/>
<dbReference type="PANTHER" id="PTHR46621">
    <property type="entry name" value="SNRNA-ACTIVATING PROTEIN COMPLEX SUBUNIT 4"/>
    <property type="match status" value="1"/>
</dbReference>
<keyword evidence="2" id="KW-0805">Transcription regulation</keyword>
<dbReference type="InterPro" id="IPR051575">
    <property type="entry name" value="Myb-like_DNA-bd"/>
</dbReference>
<dbReference type="SUPFAM" id="SSF46689">
    <property type="entry name" value="Homeodomain-like"/>
    <property type="match status" value="2"/>
</dbReference>
<dbReference type="EMBL" id="JNBS01001928">
    <property type="protein sequence ID" value="OQR97172.1"/>
    <property type="molecule type" value="Genomic_DNA"/>
</dbReference>
<dbReference type="CDD" id="cd00167">
    <property type="entry name" value="SANT"/>
    <property type="match status" value="3"/>
</dbReference>
<feature type="compositionally biased region" description="Polar residues" evidence="6">
    <location>
        <begin position="397"/>
        <end position="408"/>
    </location>
</feature>
<protein>
    <submittedName>
        <fullName evidence="9">Myb-like DNA-binding protein</fullName>
    </submittedName>
</protein>
<feature type="domain" description="Myb-like" evidence="7">
    <location>
        <begin position="82"/>
        <end position="133"/>
    </location>
</feature>
<keyword evidence="4" id="KW-0804">Transcription</keyword>
<evidence type="ECO:0000256" key="6">
    <source>
        <dbReference type="SAM" id="MobiDB-lite"/>
    </source>
</evidence>
<dbReference type="OrthoDB" id="2143914at2759"/>
<keyword evidence="5" id="KW-0539">Nucleus</keyword>
<evidence type="ECO:0000256" key="1">
    <source>
        <dbReference type="ARBA" id="ARBA00022737"/>
    </source>
</evidence>
<dbReference type="PROSITE" id="PS50090">
    <property type="entry name" value="MYB_LIKE"/>
    <property type="match status" value="3"/>
</dbReference>
<feature type="region of interest" description="Disordered" evidence="6">
    <location>
        <begin position="27"/>
        <end position="96"/>
    </location>
</feature>
<feature type="domain" description="Myb-like" evidence="7">
    <location>
        <begin position="134"/>
        <end position="184"/>
    </location>
</feature>
<reference evidence="9 10" key="1">
    <citation type="journal article" date="2014" name="Genome Biol. Evol.">
        <title>The secreted proteins of Achlya hypogyna and Thraustotheca clavata identify the ancestral oomycete secretome and reveal gene acquisitions by horizontal gene transfer.</title>
        <authorList>
            <person name="Misner I."/>
            <person name="Blouin N."/>
            <person name="Leonard G."/>
            <person name="Richards T.A."/>
            <person name="Lane C.E."/>
        </authorList>
    </citation>
    <scope>NUCLEOTIDE SEQUENCE [LARGE SCALE GENOMIC DNA]</scope>
    <source>
        <strain evidence="9 10">ATCC 34112</strain>
    </source>
</reference>
<evidence type="ECO:0000259" key="8">
    <source>
        <dbReference type="PROSITE" id="PS51294"/>
    </source>
</evidence>
<dbReference type="PROSITE" id="PS51294">
    <property type="entry name" value="HTH_MYB"/>
    <property type="match status" value="3"/>
</dbReference>
<feature type="domain" description="HTH myb-type" evidence="8">
    <location>
        <begin position="134"/>
        <end position="188"/>
    </location>
</feature>
<feature type="compositionally biased region" description="Polar residues" evidence="6">
    <location>
        <begin position="261"/>
        <end position="272"/>
    </location>
</feature>
<evidence type="ECO:0000259" key="7">
    <source>
        <dbReference type="PROSITE" id="PS50090"/>
    </source>
</evidence>
<dbReference type="SMART" id="SM00717">
    <property type="entry name" value="SANT"/>
    <property type="match status" value="3"/>
</dbReference>
<dbReference type="InterPro" id="IPR009057">
    <property type="entry name" value="Homeodomain-like_sf"/>
</dbReference>
<comment type="caution">
    <text evidence="9">The sequence shown here is derived from an EMBL/GenBank/DDBJ whole genome shotgun (WGS) entry which is preliminary data.</text>
</comment>
<feature type="compositionally biased region" description="Polar residues" evidence="6">
    <location>
        <begin position="367"/>
        <end position="376"/>
    </location>
</feature>
<dbReference type="Gene3D" id="1.10.10.60">
    <property type="entry name" value="Homeodomain-like"/>
    <property type="match status" value="3"/>
</dbReference>
<feature type="compositionally biased region" description="Basic and acidic residues" evidence="6">
    <location>
        <begin position="278"/>
        <end position="288"/>
    </location>
</feature>
<dbReference type="PANTHER" id="PTHR46621:SF1">
    <property type="entry name" value="SNRNA-ACTIVATING PROTEIN COMPLEX SUBUNIT 4"/>
    <property type="match status" value="1"/>
</dbReference>
<evidence type="ECO:0000256" key="5">
    <source>
        <dbReference type="ARBA" id="ARBA00023242"/>
    </source>
</evidence>
<evidence type="ECO:0000256" key="2">
    <source>
        <dbReference type="ARBA" id="ARBA00023015"/>
    </source>
</evidence>
<proteinExistence type="predicted"/>
<keyword evidence="3 9" id="KW-0238">DNA-binding</keyword>
<feature type="compositionally biased region" description="Basic and acidic residues" evidence="6">
    <location>
        <begin position="240"/>
        <end position="250"/>
    </location>
</feature>
<dbReference type="GO" id="GO:0042796">
    <property type="term" value="P:snRNA transcription by RNA polymerase III"/>
    <property type="evidence" value="ECO:0007669"/>
    <property type="project" value="TreeGrafter"/>
</dbReference>
<feature type="compositionally biased region" description="Pro residues" evidence="6">
    <location>
        <begin position="346"/>
        <end position="355"/>
    </location>
</feature>
<sequence>MNTTGSGTITPKLSAIGKAFLQTSLQDDATGLKRERADSLKQMLPPPPSRRPKAKDKPTPIVTTGLEAIESAPSSLSSTRGGEKSNPRRWSKAEDESLRLAVERSGERNWKAIADQVAGRNHTQCLQRWTKVLKPGLIKGHWTPDEDAKLKTLVAEGRKNWGQVAAQIAGRTSKQCRERWCNHLDPNINKGNYTKEEDDLIIDMQAKLGNRWSVIAQRLVGRTEDAVKIRWKSLMRSRRPKETKEEKNEECSDTSEFSEKPNASSTSGTPLTNRGKGNKTELKPDVKTATRTPNKPIGPNSFLSSRPLASQYPLHAAPGPPRPASFFMPGQSTQAPPVLASNDARPPYPLPPPSASPYLPRTFDNIRPSSYPQQMLPSYMQPPSTSQTPSSFKSQTYRQYASYSSPFGQQQQQQQYDQHHPPLPQHHSQQIPSAFYSQHPGVPPLLPSRLNTPREEWGTSNTPRSQLILNEGQASEYELFHQQRLRLMVKERERHGPALSPAASPGQAMLTKELEANKERQKRQAIMQNGWKNAVVASAEPSELSKPPSEFEEESRYDGFLEKEQNLAEIDPTDEEYTVPLPAVE</sequence>
<feature type="domain" description="Myb-like" evidence="7">
    <location>
        <begin position="185"/>
        <end position="235"/>
    </location>
</feature>
<feature type="region of interest" description="Disordered" evidence="6">
    <location>
        <begin position="236"/>
        <end position="463"/>
    </location>
</feature>
<dbReference type="GO" id="GO:0001006">
    <property type="term" value="F:RNA polymerase III type 3 promoter sequence-specific DNA binding"/>
    <property type="evidence" value="ECO:0007669"/>
    <property type="project" value="TreeGrafter"/>
</dbReference>
<feature type="compositionally biased region" description="Basic and acidic residues" evidence="6">
    <location>
        <begin position="30"/>
        <end position="39"/>
    </location>
</feature>
<dbReference type="FunFam" id="1.10.10.60:FF:000010">
    <property type="entry name" value="Transcriptional activator Myb isoform A"/>
    <property type="match status" value="1"/>
</dbReference>
<dbReference type="InterPro" id="IPR017930">
    <property type="entry name" value="Myb_dom"/>
</dbReference>
<feature type="compositionally biased region" description="Basic and acidic residues" evidence="6">
    <location>
        <begin position="81"/>
        <end position="96"/>
    </location>
</feature>
<dbReference type="GO" id="GO:0042795">
    <property type="term" value="P:snRNA transcription by RNA polymerase II"/>
    <property type="evidence" value="ECO:0007669"/>
    <property type="project" value="TreeGrafter"/>
</dbReference>
<accession>A0A1V9ZGQ2</accession>
<feature type="compositionally biased region" description="Basic and acidic residues" evidence="6">
    <location>
        <begin position="554"/>
        <end position="566"/>
    </location>
</feature>
<feature type="domain" description="HTH myb-type" evidence="8">
    <location>
        <begin position="189"/>
        <end position="239"/>
    </location>
</feature>
<keyword evidence="10" id="KW-1185">Reference proteome</keyword>
<dbReference type="InterPro" id="IPR001005">
    <property type="entry name" value="SANT/Myb"/>
</dbReference>
<dbReference type="GO" id="GO:0019185">
    <property type="term" value="C:snRNA-activating protein complex"/>
    <property type="evidence" value="ECO:0007669"/>
    <property type="project" value="TreeGrafter"/>
</dbReference>
<dbReference type="AlphaFoldDB" id="A0A1V9ZGQ2"/>